<proteinExistence type="predicted"/>
<name>A0A8T0HGB7_CERPU</name>
<evidence type="ECO:0000313" key="3">
    <source>
        <dbReference type="EMBL" id="KAG0568042.1"/>
    </source>
</evidence>
<keyword evidence="4" id="KW-1185">Reference proteome</keyword>
<evidence type="ECO:0000313" key="4">
    <source>
        <dbReference type="Proteomes" id="UP000822688"/>
    </source>
</evidence>
<sequence>MGLLGPKVDSIEYWRAKSQEVNPQVNTVLRTTCQERGQDAAFVMFNDRRSAAAASQVLHAPHALRWIVTQAPEPEEVVWHNLHITAWQCAVWWFIVGVLTLFLILFYMIPIAFVASLTTLENLAKILPFIRSIIR</sequence>
<comment type="caution">
    <text evidence="3">The sequence shown here is derived from an EMBL/GenBank/DDBJ whole genome shotgun (WGS) entry which is preliminary data.</text>
</comment>
<dbReference type="GO" id="GO:0005886">
    <property type="term" value="C:plasma membrane"/>
    <property type="evidence" value="ECO:0007669"/>
    <property type="project" value="TreeGrafter"/>
</dbReference>
<dbReference type="InterPro" id="IPR045122">
    <property type="entry name" value="Csc1-like"/>
</dbReference>
<accession>A0A8T0HGB7</accession>
<keyword evidence="1" id="KW-0472">Membrane</keyword>
<keyword evidence="1" id="KW-0812">Transmembrane</keyword>
<dbReference type="PANTHER" id="PTHR13018:SF100">
    <property type="entry name" value="CSC1-LIKE PROTEIN ERD4"/>
    <property type="match status" value="1"/>
</dbReference>
<gene>
    <name evidence="3" type="ORF">KC19_7G181800</name>
</gene>
<feature type="transmembrane region" description="Helical" evidence="1">
    <location>
        <begin position="90"/>
        <end position="115"/>
    </location>
</feature>
<dbReference type="Proteomes" id="UP000822688">
    <property type="component" value="Chromosome 7"/>
</dbReference>
<evidence type="ECO:0000256" key="1">
    <source>
        <dbReference type="SAM" id="Phobius"/>
    </source>
</evidence>
<organism evidence="3 4">
    <name type="scientific">Ceratodon purpureus</name>
    <name type="common">Fire moss</name>
    <name type="synonym">Dicranum purpureum</name>
    <dbReference type="NCBI Taxonomy" id="3225"/>
    <lineage>
        <taxon>Eukaryota</taxon>
        <taxon>Viridiplantae</taxon>
        <taxon>Streptophyta</taxon>
        <taxon>Embryophyta</taxon>
        <taxon>Bryophyta</taxon>
        <taxon>Bryophytina</taxon>
        <taxon>Bryopsida</taxon>
        <taxon>Dicranidae</taxon>
        <taxon>Pseudoditrichales</taxon>
        <taxon>Ditrichaceae</taxon>
        <taxon>Ceratodon</taxon>
    </lineage>
</organism>
<protein>
    <recommendedName>
        <fullName evidence="2">CSC1/OSCA1-like cytosolic domain-containing protein</fullName>
    </recommendedName>
</protein>
<reference evidence="3" key="1">
    <citation type="submission" date="2020-06" db="EMBL/GenBank/DDBJ databases">
        <title>WGS assembly of Ceratodon purpureus strain R40.</title>
        <authorList>
            <person name="Carey S.B."/>
            <person name="Jenkins J."/>
            <person name="Shu S."/>
            <person name="Lovell J.T."/>
            <person name="Sreedasyam A."/>
            <person name="Maumus F."/>
            <person name="Tiley G.P."/>
            <person name="Fernandez-Pozo N."/>
            <person name="Barry K."/>
            <person name="Chen C."/>
            <person name="Wang M."/>
            <person name="Lipzen A."/>
            <person name="Daum C."/>
            <person name="Saski C.A."/>
            <person name="Payton A.C."/>
            <person name="Mcbreen J.C."/>
            <person name="Conrad R.E."/>
            <person name="Kollar L.M."/>
            <person name="Olsson S."/>
            <person name="Huttunen S."/>
            <person name="Landis J.B."/>
            <person name="Wickett N.J."/>
            <person name="Johnson M.G."/>
            <person name="Rensing S.A."/>
            <person name="Grimwood J."/>
            <person name="Schmutz J."/>
            <person name="Mcdaniel S.F."/>
        </authorList>
    </citation>
    <scope>NUCLEOTIDE SEQUENCE</scope>
    <source>
        <strain evidence="3">R40</strain>
    </source>
</reference>
<dbReference type="PANTHER" id="PTHR13018">
    <property type="entry name" value="PROBABLE MEMBRANE PROTEIN DUF221-RELATED"/>
    <property type="match status" value="1"/>
</dbReference>
<dbReference type="InterPro" id="IPR027815">
    <property type="entry name" value="CSC1/OSCA1-like_cyt"/>
</dbReference>
<dbReference type="EMBL" id="CM026428">
    <property type="protein sequence ID" value="KAG0568042.1"/>
    <property type="molecule type" value="Genomic_DNA"/>
</dbReference>
<evidence type="ECO:0000259" key="2">
    <source>
        <dbReference type="Pfam" id="PF14703"/>
    </source>
</evidence>
<dbReference type="AlphaFoldDB" id="A0A8T0HGB7"/>
<dbReference type="GO" id="GO:0005227">
    <property type="term" value="F:calcium-activated cation channel activity"/>
    <property type="evidence" value="ECO:0007669"/>
    <property type="project" value="InterPro"/>
</dbReference>
<feature type="domain" description="CSC1/OSCA1-like cytosolic" evidence="2">
    <location>
        <begin position="2"/>
        <end position="81"/>
    </location>
</feature>
<keyword evidence="1" id="KW-1133">Transmembrane helix</keyword>
<dbReference type="Pfam" id="PF14703">
    <property type="entry name" value="PHM7_cyt"/>
    <property type="match status" value="1"/>
</dbReference>